<comment type="caution">
    <text evidence="2">The sequence shown here is derived from an EMBL/GenBank/DDBJ whole genome shotgun (WGS) entry which is preliminary data.</text>
</comment>
<dbReference type="Proteomes" id="UP001358586">
    <property type="component" value="Chromosome 4"/>
</dbReference>
<keyword evidence="3" id="KW-1185">Reference proteome</keyword>
<evidence type="ECO:0000313" key="3">
    <source>
        <dbReference type="Proteomes" id="UP001358586"/>
    </source>
</evidence>
<proteinExistence type="predicted"/>
<dbReference type="EMBL" id="JARKNE010000004">
    <property type="protein sequence ID" value="KAK5836077.1"/>
    <property type="molecule type" value="Genomic_DNA"/>
</dbReference>
<name>A0ABR0QAS8_GOSAR</name>
<protein>
    <submittedName>
        <fullName evidence="2">Uncharacterized protein</fullName>
    </submittedName>
</protein>
<feature type="region of interest" description="Disordered" evidence="1">
    <location>
        <begin position="223"/>
        <end position="260"/>
    </location>
</feature>
<evidence type="ECO:0000313" key="2">
    <source>
        <dbReference type="EMBL" id="KAK5836077.1"/>
    </source>
</evidence>
<feature type="compositionally biased region" description="Basic and acidic residues" evidence="1">
    <location>
        <begin position="1"/>
        <end position="15"/>
    </location>
</feature>
<sequence>MTRGKDTSILKEAKTSKTRKDKAKADRKGTNLNAKTSLWCKLKDVKKMVNSFNNRAWNNFIVATFGQLSPSPLSKFPVFPPIIQNYDLSSSDDDLKDRDRLMASTPIVQVSDNEKEEEFRDIKECLRKIDSLFEGGIFPDQEDTIVEKEVATTEEEVAKNEKKEEEEEDFVKKIFTAPESVGANIDNLEQAGARPAEFTEVTSEEQCNSLAIVVYTGPLQVASPTQEAVGDAKAEPGTGEQSENHAKPKEKKKKCSKDKK</sequence>
<feature type="region of interest" description="Disordered" evidence="1">
    <location>
        <begin position="1"/>
        <end position="29"/>
    </location>
</feature>
<feature type="compositionally biased region" description="Basic residues" evidence="1">
    <location>
        <begin position="248"/>
        <end position="260"/>
    </location>
</feature>
<organism evidence="2 3">
    <name type="scientific">Gossypium arboreum</name>
    <name type="common">Tree cotton</name>
    <name type="synonym">Gossypium nanking</name>
    <dbReference type="NCBI Taxonomy" id="29729"/>
    <lineage>
        <taxon>Eukaryota</taxon>
        <taxon>Viridiplantae</taxon>
        <taxon>Streptophyta</taxon>
        <taxon>Embryophyta</taxon>
        <taxon>Tracheophyta</taxon>
        <taxon>Spermatophyta</taxon>
        <taxon>Magnoliopsida</taxon>
        <taxon>eudicotyledons</taxon>
        <taxon>Gunneridae</taxon>
        <taxon>Pentapetalae</taxon>
        <taxon>rosids</taxon>
        <taxon>malvids</taxon>
        <taxon>Malvales</taxon>
        <taxon>Malvaceae</taxon>
        <taxon>Malvoideae</taxon>
        <taxon>Gossypium</taxon>
    </lineage>
</organism>
<gene>
    <name evidence="2" type="ORF">PVK06_011826</name>
</gene>
<evidence type="ECO:0000256" key="1">
    <source>
        <dbReference type="SAM" id="MobiDB-lite"/>
    </source>
</evidence>
<reference evidence="2 3" key="1">
    <citation type="submission" date="2023-03" db="EMBL/GenBank/DDBJ databases">
        <title>WGS of Gossypium arboreum.</title>
        <authorList>
            <person name="Yu D."/>
        </authorList>
    </citation>
    <scope>NUCLEOTIDE SEQUENCE [LARGE SCALE GENOMIC DNA]</scope>
    <source>
        <tissue evidence="2">Leaf</tissue>
    </source>
</reference>
<accession>A0ABR0QAS8</accession>